<protein>
    <submittedName>
        <fullName evidence="1">Uncharacterized protein</fullName>
    </submittedName>
</protein>
<feature type="non-terminal residue" evidence="1">
    <location>
        <position position="1"/>
    </location>
</feature>
<evidence type="ECO:0000313" key="1">
    <source>
        <dbReference type="EMBL" id="SBR92554.1"/>
    </source>
</evidence>
<accession>A0A1A8QHG1</accession>
<dbReference type="EMBL" id="HAEI01005272">
    <property type="protein sequence ID" value="SBR92554.1"/>
    <property type="molecule type" value="Transcribed_RNA"/>
</dbReference>
<reference evidence="1" key="1">
    <citation type="submission" date="2016-05" db="EMBL/GenBank/DDBJ databases">
        <authorList>
            <person name="Lavstsen T."/>
            <person name="Jespersen J.S."/>
        </authorList>
    </citation>
    <scope>NUCLEOTIDE SEQUENCE</scope>
    <source>
        <tissue evidence="1">Brain</tissue>
    </source>
</reference>
<gene>
    <name evidence="1" type="primary">CR392001.1</name>
</gene>
<feature type="non-terminal residue" evidence="1">
    <location>
        <position position="148"/>
    </location>
</feature>
<proteinExistence type="predicted"/>
<name>A0A1A8QHG1_9TELE</name>
<sequence>LTSAEAHYRCEHEAVGYRREQRLCGTVFSCHAGTAVPTTFITARPRYSIGSLPLTQAPAFRDTDGPSDKPPIRGAAGAFILLSFQSHDSPAQLLRPADGLKLGSGTLLSSVNIPKCLHVLMSQVYLCPFVHLSGCPRFVSSCVPVQQQ</sequence>
<dbReference type="AlphaFoldDB" id="A0A1A8QHG1"/>
<reference evidence="1" key="2">
    <citation type="submission" date="2016-06" db="EMBL/GenBank/DDBJ databases">
        <title>The genome of a short-lived fish provides insights into sex chromosome evolution and the genetic control of aging.</title>
        <authorList>
            <person name="Reichwald K."/>
            <person name="Felder M."/>
            <person name="Petzold A."/>
            <person name="Koch P."/>
            <person name="Groth M."/>
            <person name="Platzer M."/>
        </authorList>
    </citation>
    <scope>NUCLEOTIDE SEQUENCE</scope>
    <source>
        <tissue evidence="1">Brain</tissue>
    </source>
</reference>
<organism evidence="1">
    <name type="scientific">Nothobranchius rachovii</name>
    <name type="common">bluefin notho</name>
    <dbReference type="NCBI Taxonomy" id="451742"/>
    <lineage>
        <taxon>Eukaryota</taxon>
        <taxon>Metazoa</taxon>
        <taxon>Chordata</taxon>
        <taxon>Craniata</taxon>
        <taxon>Vertebrata</taxon>
        <taxon>Euteleostomi</taxon>
        <taxon>Actinopterygii</taxon>
        <taxon>Neopterygii</taxon>
        <taxon>Teleostei</taxon>
        <taxon>Neoteleostei</taxon>
        <taxon>Acanthomorphata</taxon>
        <taxon>Ovalentaria</taxon>
        <taxon>Atherinomorphae</taxon>
        <taxon>Cyprinodontiformes</taxon>
        <taxon>Nothobranchiidae</taxon>
        <taxon>Nothobranchius</taxon>
    </lineage>
</organism>